<keyword evidence="2" id="KW-0472">Membrane</keyword>
<protein>
    <submittedName>
        <fullName evidence="3">4340_t:CDS:1</fullName>
    </submittedName>
</protein>
<evidence type="ECO:0000313" key="3">
    <source>
        <dbReference type="EMBL" id="CAG8487453.1"/>
    </source>
</evidence>
<dbReference type="AlphaFoldDB" id="A0A9N8WES7"/>
<feature type="compositionally biased region" description="Acidic residues" evidence="1">
    <location>
        <begin position="25"/>
        <end position="46"/>
    </location>
</feature>
<feature type="compositionally biased region" description="Polar residues" evidence="1">
    <location>
        <begin position="104"/>
        <end position="138"/>
    </location>
</feature>
<dbReference type="EMBL" id="CAJVPS010000457">
    <property type="protein sequence ID" value="CAG8487453.1"/>
    <property type="molecule type" value="Genomic_DNA"/>
</dbReference>
<feature type="compositionally biased region" description="Basic and acidic residues" evidence="1">
    <location>
        <begin position="8"/>
        <end position="24"/>
    </location>
</feature>
<gene>
    <name evidence="3" type="ORF">ALEPTO_LOCUS2805</name>
</gene>
<feature type="region of interest" description="Disordered" evidence="1">
    <location>
        <begin position="1"/>
        <end position="138"/>
    </location>
</feature>
<reference evidence="3" key="1">
    <citation type="submission" date="2021-06" db="EMBL/GenBank/DDBJ databases">
        <authorList>
            <person name="Kallberg Y."/>
            <person name="Tangrot J."/>
            <person name="Rosling A."/>
        </authorList>
    </citation>
    <scope>NUCLEOTIDE SEQUENCE</scope>
    <source>
        <strain evidence="3">FL130A</strain>
    </source>
</reference>
<sequence>MSDNSDVTETKPEEKETTIPSKDDDTLDESENDNSPDSIETDEDEVQKDSGNKKLDEPKNDKPEDESQDNGEKTSNENSTNEKSPNDIDSTTENSDIVDENKIIDSSNNESANSKTLFESPSDTSLSDSNATLSSTQHQDTTSTWIYLLLIITVSIILLLSYRLMRRKSKPASRKQWRGLLNAADRDAPSKYNEIDYQDVEMQDWSESDREGDVEDNEYLAADIEGSNDHYNANFNVVFYQDNDDDNDVGFSEESENIDYLANVEDDIDETDNWGWPDVDDSTTNLLT</sequence>
<feature type="compositionally biased region" description="Polar residues" evidence="1">
    <location>
        <begin position="76"/>
        <end position="95"/>
    </location>
</feature>
<dbReference type="Proteomes" id="UP000789508">
    <property type="component" value="Unassembled WGS sequence"/>
</dbReference>
<feature type="region of interest" description="Disordered" evidence="1">
    <location>
        <begin position="269"/>
        <end position="288"/>
    </location>
</feature>
<accession>A0A9N8WES7</accession>
<keyword evidence="2" id="KW-0812">Transmembrane</keyword>
<organism evidence="3 4">
    <name type="scientific">Ambispora leptoticha</name>
    <dbReference type="NCBI Taxonomy" id="144679"/>
    <lineage>
        <taxon>Eukaryota</taxon>
        <taxon>Fungi</taxon>
        <taxon>Fungi incertae sedis</taxon>
        <taxon>Mucoromycota</taxon>
        <taxon>Glomeromycotina</taxon>
        <taxon>Glomeromycetes</taxon>
        <taxon>Archaeosporales</taxon>
        <taxon>Ambisporaceae</taxon>
        <taxon>Ambispora</taxon>
    </lineage>
</organism>
<proteinExistence type="predicted"/>
<name>A0A9N8WES7_9GLOM</name>
<keyword evidence="2" id="KW-1133">Transmembrane helix</keyword>
<feature type="compositionally biased region" description="Basic and acidic residues" evidence="1">
    <location>
        <begin position="47"/>
        <end position="62"/>
    </location>
</feature>
<dbReference type="OrthoDB" id="10622473at2759"/>
<evidence type="ECO:0000313" key="4">
    <source>
        <dbReference type="Proteomes" id="UP000789508"/>
    </source>
</evidence>
<keyword evidence="4" id="KW-1185">Reference proteome</keyword>
<feature type="transmembrane region" description="Helical" evidence="2">
    <location>
        <begin position="145"/>
        <end position="165"/>
    </location>
</feature>
<comment type="caution">
    <text evidence="3">The sequence shown here is derived from an EMBL/GenBank/DDBJ whole genome shotgun (WGS) entry which is preliminary data.</text>
</comment>
<evidence type="ECO:0000256" key="1">
    <source>
        <dbReference type="SAM" id="MobiDB-lite"/>
    </source>
</evidence>
<evidence type="ECO:0000256" key="2">
    <source>
        <dbReference type="SAM" id="Phobius"/>
    </source>
</evidence>